<dbReference type="InterPro" id="IPR036770">
    <property type="entry name" value="Ankyrin_rpt-contain_sf"/>
</dbReference>
<feature type="compositionally biased region" description="Basic residues" evidence="4">
    <location>
        <begin position="376"/>
        <end position="387"/>
    </location>
</feature>
<accession>A0AAW1S8U1</accession>
<evidence type="ECO:0000256" key="1">
    <source>
        <dbReference type="ARBA" id="ARBA00022737"/>
    </source>
</evidence>
<dbReference type="InterPro" id="IPR002110">
    <property type="entry name" value="Ankyrin_rpt"/>
</dbReference>
<dbReference type="SUPFAM" id="SSF48403">
    <property type="entry name" value="Ankyrin repeat"/>
    <property type="match status" value="1"/>
</dbReference>
<feature type="repeat" description="ANK" evidence="3">
    <location>
        <begin position="209"/>
        <end position="241"/>
    </location>
</feature>
<dbReference type="InterPro" id="IPR050776">
    <property type="entry name" value="Ank_Repeat/CDKN_Inhibitor"/>
</dbReference>
<feature type="compositionally biased region" description="Low complexity" evidence="4">
    <location>
        <begin position="316"/>
        <end position="331"/>
    </location>
</feature>
<evidence type="ECO:0000313" key="5">
    <source>
        <dbReference type="EMBL" id="KAK9842019.1"/>
    </source>
</evidence>
<dbReference type="PANTHER" id="PTHR24201">
    <property type="entry name" value="ANK_REP_REGION DOMAIN-CONTAINING PROTEIN"/>
    <property type="match status" value="1"/>
</dbReference>
<dbReference type="PROSITE" id="PS50297">
    <property type="entry name" value="ANK_REP_REGION"/>
    <property type="match status" value="2"/>
</dbReference>
<dbReference type="SMART" id="SM00248">
    <property type="entry name" value="ANK"/>
    <property type="match status" value="4"/>
</dbReference>
<feature type="compositionally biased region" description="Gly residues" evidence="4">
    <location>
        <begin position="549"/>
        <end position="568"/>
    </location>
</feature>
<proteinExistence type="predicted"/>
<evidence type="ECO:0000256" key="2">
    <source>
        <dbReference type="ARBA" id="ARBA00023043"/>
    </source>
</evidence>
<reference evidence="5 6" key="1">
    <citation type="journal article" date="2024" name="Nat. Commun.">
        <title>Phylogenomics reveals the evolutionary origins of lichenization in chlorophyte algae.</title>
        <authorList>
            <person name="Puginier C."/>
            <person name="Libourel C."/>
            <person name="Otte J."/>
            <person name="Skaloud P."/>
            <person name="Haon M."/>
            <person name="Grisel S."/>
            <person name="Petersen M."/>
            <person name="Berrin J.G."/>
            <person name="Delaux P.M."/>
            <person name="Dal Grande F."/>
            <person name="Keller J."/>
        </authorList>
    </citation>
    <scope>NUCLEOTIDE SEQUENCE [LARGE SCALE GENOMIC DNA]</scope>
    <source>
        <strain evidence="5 6">SAG 245.80</strain>
    </source>
</reference>
<gene>
    <name evidence="5" type="ORF">WJX81_004484</name>
</gene>
<comment type="caution">
    <text evidence="5">The sequence shown here is derived from an EMBL/GenBank/DDBJ whole genome shotgun (WGS) entry which is preliminary data.</text>
</comment>
<organism evidence="5 6">
    <name type="scientific">Elliptochloris bilobata</name>
    <dbReference type="NCBI Taxonomy" id="381761"/>
    <lineage>
        <taxon>Eukaryota</taxon>
        <taxon>Viridiplantae</taxon>
        <taxon>Chlorophyta</taxon>
        <taxon>core chlorophytes</taxon>
        <taxon>Trebouxiophyceae</taxon>
        <taxon>Trebouxiophyceae incertae sedis</taxon>
        <taxon>Elliptochloris clade</taxon>
        <taxon>Elliptochloris</taxon>
    </lineage>
</organism>
<dbReference type="EMBL" id="JALJOU010000009">
    <property type="protein sequence ID" value="KAK9842019.1"/>
    <property type="molecule type" value="Genomic_DNA"/>
</dbReference>
<dbReference type="AlphaFoldDB" id="A0AAW1S8U1"/>
<sequence>MPRSKASKGVSLKEISKLLGTAAAFADGNDDFAHDDAGGPSFGAREGGFCQCARCLRKAGPLTEDNGAIVEDLVAFFEDVGEGAVALEAPGGPLDIGAGDGERFADLRALAEAIARAVERGDAPTLRRILEAIQDEDTQADLASMLAIPVAQHGHAALVHLLDAFGADLEEVDDVRGGPPLMHAANNGHSAAVNALVACGADPEATDFNGQTALMVAVFSDRAGAAESLLEGGAAVDTLDSKGRAALHHAARYGSLDCLAVLAQHHAHAFRPDADGRTPLDVAEDCARTEAAALLRKLQARQRLRERREEKRREASAAAAPDPALLRAREAAASAAEAELLREEAEEAARRSAAEAERARRAEAEREQKRAAAAAKRARAQEKKRGKGKEAGSSPAHPALANGSAHAHGQLVVDVRAMAERCGAAGISVKYGKKMLGKLERACAARAALQAALAGGGRRGRGALEEVLEAARSVRGLLDAALLADAEALAEALAGQEAAAVQAHTMHLRQQQQLDALRHLAFGGGLWGAAPSAGAHADPGWLPTLRSDGGSGGGGGGGGSGDLGVGAS</sequence>
<keyword evidence="2 3" id="KW-0040">ANK repeat</keyword>
<dbReference type="Proteomes" id="UP001445335">
    <property type="component" value="Unassembled WGS sequence"/>
</dbReference>
<feature type="compositionally biased region" description="Basic and acidic residues" evidence="4">
    <location>
        <begin position="306"/>
        <end position="315"/>
    </location>
</feature>
<dbReference type="Gene3D" id="1.25.40.20">
    <property type="entry name" value="Ankyrin repeat-containing domain"/>
    <property type="match status" value="2"/>
</dbReference>
<name>A0AAW1S8U1_9CHLO</name>
<dbReference type="Pfam" id="PF12796">
    <property type="entry name" value="Ank_2"/>
    <property type="match status" value="1"/>
</dbReference>
<keyword evidence="1" id="KW-0677">Repeat</keyword>
<feature type="region of interest" description="Disordered" evidence="4">
    <location>
        <begin position="349"/>
        <end position="405"/>
    </location>
</feature>
<evidence type="ECO:0000256" key="4">
    <source>
        <dbReference type="SAM" id="MobiDB-lite"/>
    </source>
</evidence>
<protein>
    <submittedName>
        <fullName evidence="5">Uncharacterized protein</fullName>
    </submittedName>
</protein>
<feature type="compositionally biased region" description="Basic and acidic residues" evidence="4">
    <location>
        <begin position="349"/>
        <end position="370"/>
    </location>
</feature>
<evidence type="ECO:0000313" key="6">
    <source>
        <dbReference type="Proteomes" id="UP001445335"/>
    </source>
</evidence>
<feature type="region of interest" description="Disordered" evidence="4">
    <location>
        <begin position="305"/>
        <end position="331"/>
    </location>
</feature>
<evidence type="ECO:0000256" key="3">
    <source>
        <dbReference type="PROSITE-ProRule" id="PRU00023"/>
    </source>
</evidence>
<keyword evidence="6" id="KW-1185">Reference proteome</keyword>
<dbReference type="Pfam" id="PF13637">
    <property type="entry name" value="Ank_4"/>
    <property type="match status" value="1"/>
</dbReference>
<dbReference type="PROSITE" id="PS50088">
    <property type="entry name" value="ANK_REPEAT"/>
    <property type="match status" value="2"/>
</dbReference>
<feature type="repeat" description="ANK" evidence="3">
    <location>
        <begin position="176"/>
        <end position="208"/>
    </location>
</feature>
<feature type="region of interest" description="Disordered" evidence="4">
    <location>
        <begin position="538"/>
        <end position="568"/>
    </location>
</feature>
<dbReference type="PANTHER" id="PTHR24201:SF15">
    <property type="entry name" value="ANKYRIN REPEAT DOMAIN-CONTAINING PROTEIN 66"/>
    <property type="match status" value="1"/>
</dbReference>